<evidence type="ECO:0000256" key="7">
    <source>
        <dbReference type="RuleBase" id="RU369079"/>
    </source>
</evidence>
<evidence type="ECO:0000256" key="6">
    <source>
        <dbReference type="ARBA" id="ARBA00023136"/>
    </source>
</evidence>
<feature type="transmembrane region" description="Helical" evidence="7">
    <location>
        <begin position="276"/>
        <end position="295"/>
    </location>
</feature>
<keyword evidence="4 7" id="KW-0812">Transmembrane</keyword>
<dbReference type="PIRSF" id="PIRSF006066">
    <property type="entry name" value="HI0050"/>
    <property type="match status" value="1"/>
</dbReference>
<dbReference type="AlphaFoldDB" id="A0A940MUX2"/>
<reference evidence="9" key="1">
    <citation type="submission" date="2021-03" db="EMBL/GenBank/DDBJ databases">
        <authorList>
            <person name="So Y."/>
        </authorList>
    </citation>
    <scope>NUCLEOTIDE SEQUENCE</scope>
    <source>
        <strain evidence="9">SG15</strain>
    </source>
</reference>
<comment type="subunit">
    <text evidence="7">The complex comprises the extracytoplasmic solute receptor protein and the two transmembrane proteins.</text>
</comment>
<dbReference type="InterPro" id="IPR010656">
    <property type="entry name" value="DctM"/>
</dbReference>
<evidence type="ECO:0000256" key="3">
    <source>
        <dbReference type="ARBA" id="ARBA00022519"/>
    </source>
</evidence>
<feature type="transmembrane region" description="Helical" evidence="7">
    <location>
        <begin position="197"/>
        <end position="223"/>
    </location>
</feature>
<proteinExistence type="inferred from homology"/>
<feature type="transmembrane region" description="Helical" evidence="7">
    <location>
        <begin position="307"/>
        <end position="325"/>
    </location>
</feature>
<accession>A0A940MUX2</accession>
<feature type="transmembrane region" description="Helical" evidence="7">
    <location>
        <begin position="121"/>
        <end position="152"/>
    </location>
</feature>
<sequence>MALHGLDAAHVPRHLRAPSRPHDSGGPRVTLAILLLVGLFILLMIAGVPIGVAMGLTGFLVIAMEGMGVMALPTNIWTGIAKYPLLALPMFVLAGMVFERAGVAARMVGFAQLLVGNRTGALAIVAVLLCMILGGVSGSGAADAAAVAAVMVPPMLRQGYPPSYVASLTAAGGSTDVLIPPSIPFIVYAVLVPGVSVPALFLAGVVPGILSGLALIIPAVWLARRGGFGLPEPRSARPPLTAARLWRSFLEALWGLAAPVVILGGLRSGAFTPTEAAVVAVFYGLFVGVVVYRSLTWRDIYEVLRDSAEISAVVLLIIALAAIYAHAGSAAGIFDALATLLIGLTTNETVMLLAITVLLMIAGTALDAISTYLIFLPILLPIAALFHWDLTWFGVIITMNVAIGAFTPPTAVNLMVTCRIAGCTMESTMVWVWWFLLAMTAVLLAVTFVPEIALALPRWMGDL</sequence>
<comment type="similarity">
    <text evidence="7">Belongs to the TRAP transporter large permease family.</text>
</comment>
<dbReference type="Proteomes" id="UP000677537">
    <property type="component" value="Unassembled WGS sequence"/>
</dbReference>
<feature type="domain" description="TRAP C4-dicarboxylate transport system permease DctM subunit" evidence="8">
    <location>
        <begin position="37"/>
        <end position="452"/>
    </location>
</feature>
<protein>
    <recommendedName>
        <fullName evidence="7">TRAP transporter large permease protein</fullName>
    </recommendedName>
</protein>
<feature type="transmembrane region" description="Helical" evidence="7">
    <location>
        <begin position="83"/>
        <end position="101"/>
    </location>
</feature>
<evidence type="ECO:0000256" key="1">
    <source>
        <dbReference type="ARBA" id="ARBA00004429"/>
    </source>
</evidence>
<feature type="transmembrane region" description="Helical" evidence="7">
    <location>
        <begin position="337"/>
        <end position="362"/>
    </location>
</feature>
<evidence type="ECO:0000259" key="8">
    <source>
        <dbReference type="Pfam" id="PF06808"/>
    </source>
</evidence>
<keyword evidence="5 7" id="KW-1133">Transmembrane helix</keyword>
<evidence type="ECO:0000313" key="10">
    <source>
        <dbReference type="Proteomes" id="UP000677537"/>
    </source>
</evidence>
<evidence type="ECO:0000313" key="9">
    <source>
        <dbReference type="EMBL" id="MBP0491214.1"/>
    </source>
</evidence>
<evidence type="ECO:0000256" key="2">
    <source>
        <dbReference type="ARBA" id="ARBA00022475"/>
    </source>
</evidence>
<dbReference type="PANTHER" id="PTHR33362">
    <property type="entry name" value="SIALIC ACID TRAP TRANSPORTER PERMEASE PROTEIN SIAT-RELATED"/>
    <property type="match status" value="1"/>
</dbReference>
<keyword evidence="6 7" id="KW-0472">Membrane</keyword>
<dbReference type="NCBIfam" id="TIGR00786">
    <property type="entry name" value="dctM"/>
    <property type="match status" value="1"/>
</dbReference>
<comment type="caution">
    <text evidence="9">The sequence shown here is derived from an EMBL/GenBank/DDBJ whole genome shotgun (WGS) entry which is preliminary data.</text>
</comment>
<dbReference type="Pfam" id="PF06808">
    <property type="entry name" value="DctM"/>
    <property type="match status" value="1"/>
</dbReference>
<keyword evidence="2" id="KW-1003">Cell membrane</keyword>
<keyword evidence="3 7" id="KW-0997">Cell inner membrane</keyword>
<comment type="function">
    <text evidence="7">Part of the tripartite ATP-independent periplasmic (TRAP) transport system.</text>
</comment>
<feature type="transmembrane region" description="Helical" evidence="7">
    <location>
        <begin position="392"/>
        <end position="416"/>
    </location>
</feature>
<dbReference type="GO" id="GO:0022857">
    <property type="term" value="F:transmembrane transporter activity"/>
    <property type="evidence" value="ECO:0007669"/>
    <property type="project" value="UniProtKB-UniRule"/>
</dbReference>
<dbReference type="EMBL" id="JAGIZA010000001">
    <property type="protein sequence ID" value="MBP0491214.1"/>
    <property type="molecule type" value="Genomic_DNA"/>
</dbReference>
<evidence type="ECO:0000256" key="5">
    <source>
        <dbReference type="ARBA" id="ARBA00022989"/>
    </source>
</evidence>
<dbReference type="GO" id="GO:0005886">
    <property type="term" value="C:plasma membrane"/>
    <property type="evidence" value="ECO:0007669"/>
    <property type="project" value="UniProtKB-SubCell"/>
</dbReference>
<gene>
    <name evidence="9" type="ORF">J5Y10_00315</name>
</gene>
<feature type="transmembrane region" description="Helical" evidence="7">
    <location>
        <begin position="369"/>
        <end position="386"/>
    </location>
</feature>
<comment type="subcellular location">
    <subcellularLocation>
        <location evidence="1 7">Cell inner membrane</location>
        <topology evidence="1 7">Multi-pass membrane protein</topology>
    </subcellularLocation>
</comment>
<name>A0A940MUX2_9PROT</name>
<feature type="transmembrane region" description="Helical" evidence="7">
    <location>
        <begin position="428"/>
        <end position="449"/>
    </location>
</feature>
<feature type="transmembrane region" description="Helical" evidence="7">
    <location>
        <begin position="164"/>
        <end position="191"/>
    </location>
</feature>
<keyword evidence="10" id="KW-1185">Reference proteome</keyword>
<dbReference type="InterPro" id="IPR004681">
    <property type="entry name" value="TRAP_DctM"/>
</dbReference>
<keyword evidence="7" id="KW-0813">Transport</keyword>
<evidence type="ECO:0000256" key="4">
    <source>
        <dbReference type="ARBA" id="ARBA00022692"/>
    </source>
</evidence>
<organism evidence="9 10">
    <name type="scientific">Roseomonas indoligenes</name>
    <dbReference type="NCBI Taxonomy" id="2820811"/>
    <lineage>
        <taxon>Bacteria</taxon>
        <taxon>Pseudomonadati</taxon>
        <taxon>Pseudomonadota</taxon>
        <taxon>Alphaproteobacteria</taxon>
        <taxon>Acetobacterales</taxon>
        <taxon>Roseomonadaceae</taxon>
        <taxon>Roseomonas</taxon>
    </lineage>
</organism>
<feature type="transmembrane region" description="Helical" evidence="7">
    <location>
        <begin position="29"/>
        <end position="62"/>
    </location>
</feature>